<dbReference type="Proteomes" id="UP001155587">
    <property type="component" value="Unassembled WGS sequence"/>
</dbReference>
<reference evidence="1" key="1">
    <citation type="submission" date="2022-02" db="EMBL/GenBank/DDBJ databases">
        <title>Vibrio sp. nov, a new bacterium isolated from seawater.</title>
        <authorList>
            <person name="Yuan Y."/>
        </authorList>
    </citation>
    <scope>NUCLEOTIDE SEQUENCE</scope>
    <source>
        <strain evidence="1">ZSDZ65</strain>
    </source>
</reference>
<sequence>MRSTLPEGFQPLKKLMVCSNTITGGGQLLTIKGDFPLLIGKGKSPTVWLKGLVDSQHDDLTYVVEHSESVNPAIKVKMKNNKITILAGSTVVLSAKATSTDVVNVDQVDLRPIGFSVYGDRSKLVVGGGTFSNNSMAGGGSLIAFG</sequence>
<dbReference type="RefSeq" id="WP_265673100.1">
    <property type="nucleotide sequence ID" value="NZ_JAKRRY010000001.1"/>
</dbReference>
<proteinExistence type="predicted"/>
<evidence type="ECO:0000313" key="2">
    <source>
        <dbReference type="Proteomes" id="UP001155587"/>
    </source>
</evidence>
<accession>A0A9X3CJV6</accession>
<protein>
    <submittedName>
        <fullName evidence="1">Uncharacterized protein</fullName>
    </submittedName>
</protein>
<name>A0A9X3CJV6_9VIBR</name>
<organism evidence="1 2">
    <name type="scientific">Vibrio qingdaonensis</name>
    <dbReference type="NCBI Taxonomy" id="2829491"/>
    <lineage>
        <taxon>Bacteria</taxon>
        <taxon>Pseudomonadati</taxon>
        <taxon>Pseudomonadota</taxon>
        <taxon>Gammaproteobacteria</taxon>
        <taxon>Vibrionales</taxon>
        <taxon>Vibrionaceae</taxon>
        <taxon>Vibrio</taxon>
    </lineage>
</organism>
<gene>
    <name evidence="1" type="ORF">MD535_01320</name>
</gene>
<evidence type="ECO:0000313" key="1">
    <source>
        <dbReference type="EMBL" id="MCW8344666.1"/>
    </source>
</evidence>
<dbReference type="AlphaFoldDB" id="A0A9X3CJV6"/>
<comment type="caution">
    <text evidence="1">The sequence shown here is derived from an EMBL/GenBank/DDBJ whole genome shotgun (WGS) entry which is preliminary data.</text>
</comment>
<keyword evidence="2" id="KW-1185">Reference proteome</keyword>
<dbReference type="EMBL" id="JAKRRY010000001">
    <property type="protein sequence ID" value="MCW8344666.1"/>
    <property type="molecule type" value="Genomic_DNA"/>
</dbReference>